<dbReference type="Proteomes" id="UP001189624">
    <property type="component" value="Chromosome 4"/>
</dbReference>
<dbReference type="GO" id="GO:0016705">
    <property type="term" value="F:oxidoreductase activity, acting on paired donors, with incorporation or reduction of molecular oxygen"/>
    <property type="evidence" value="ECO:0007669"/>
    <property type="project" value="InterPro"/>
</dbReference>
<evidence type="ECO:0000313" key="9">
    <source>
        <dbReference type="Proteomes" id="UP001189624"/>
    </source>
</evidence>
<proteinExistence type="inferred from homology"/>
<comment type="similarity">
    <text evidence="2">Belongs to the cytochrome P450 family.</text>
</comment>
<dbReference type="GO" id="GO:0020037">
    <property type="term" value="F:heme binding"/>
    <property type="evidence" value="ECO:0007669"/>
    <property type="project" value="InterPro"/>
</dbReference>
<evidence type="ECO:0000256" key="2">
    <source>
        <dbReference type="ARBA" id="ARBA00010617"/>
    </source>
</evidence>
<sequence>MGRAGTTEKLADLLGDGIFTVDGEKLLHQRKAARYEIGTKTLETIYGTYEEGTELSNAFDEANAMTLMKFIWGEDAEEFLPERWLDESGTFQQKSSFKITAFQAGPRICVGKDFAYRQMKTFAAVLCHSYKFKLAVQNESVRYKTMLTLHIDGDLHIHASHRFEPM</sequence>
<dbReference type="Pfam" id="PF00067">
    <property type="entry name" value="p450"/>
    <property type="match status" value="1"/>
</dbReference>
<organism evidence="8 9">
    <name type="scientific">Sphenostylis stenocarpa</name>
    <dbReference type="NCBI Taxonomy" id="92480"/>
    <lineage>
        <taxon>Eukaryota</taxon>
        <taxon>Viridiplantae</taxon>
        <taxon>Streptophyta</taxon>
        <taxon>Embryophyta</taxon>
        <taxon>Tracheophyta</taxon>
        <taxon>Spermatophyta</taxon>
        <taxon>Magnoliopsida</taxon>
        <taxon>eudicotyledons</taxon>
        <taxon>Gunneridae</taxon>
        <taxon>Pentapetalae</taxon>
        <taxon>rosids</taxon>
        <taxon>fabids</taxon>
        <taxon>Fabales</taxon>
        <taxon>Fabaceae</taxon>
        <taxon>Papilionoideae</taxon>
        <taxon>50 kb inversion clade</taxon>
        <taxon>NPAAA clade</taxon>
        <taxon>indigoferoid/millettioid clade</taxon>
        <taxon>Phaseoleae</taxon>
        <taxon>Sphenostylis</taxon>
    </lineage>
</organism>
<evidence type="ECO:0008006" key="10">
    <source>
        <dbReference type="Google" id="ProtNLM"/>
    </source>
</evidence>
<dbReference type="Gene3D" id="1.10.630.10">
    <property type="entry name" value="Cytochrome P450"/>
    <property type="match status" value="1"/>
</dbReference>
<dbReference type="EMBL" id="OY731401">
    <property type="protein sequence ID" value="CAJ1952561.1"/>
    <property type="molecule type" value="Genomic_DNA"/>
</dbReference>
<dbReference type="InterPro" id="IPR001128">
    <property type="entry name" value="Cyt_P450"/>
</dbReference>
<evidence type="ECO:0000256" key="7">
    <source>
        <dbReference type="ARBA" id="ARBA00023033"/>
    </source>
</evidence>
<evidence type="ECO:0000256" key="1">
    <source>
        <dbReference type="ARBA" id="ARBA00001971"/>
    </source>
</evidence>
<gene>
    <name evidence="8" type="ORF">AYBTSS11_LOCUS15361</name>
</gene>
<dbReference type="SUPFAM" id="SSF48264">
    <property type="entry name" value="Cytochrome P450"/>
    <property type="match status" value="1"/>
</dbReference>
<dbReference type="GO" id="GO:0004497">
    <property type="term" value="F:monooxygenase activity"/>
    <property type="evidence" value="ECO:0007669"/>
    <property type="project" value="UniProtKB-KW"/>
</dbReference>
<keyword evidence="5" id="KW-0560">Oxidoreductase</keyword>
<dbReference type="PANTHER" id="PTHR24296">
    <property type="entry name" value="CYTOCHROME P450"/>
    <property type="match status" value="1"/>
</dbReference>
<evidence type="ECO:0000256" key="3">
    <source>
        <dbReference type="ARBA" id="ARBA00022617"/>
    </source>
</evidence>
<evidence type="ECO:0000256" key="6">
    <source>
        <dbReference type="ARBA" id="ARBA00023004"/>
    </source>
</evidence>
<name>A0AA86SWJ6_9FABA</name>
<keyword evidence="4" id="KW-0479">Metal-binding</keyword>
<evidence type="ECO:0000256" key="5">
    <source>
        <dbReference type="ARBA" id="ARBA00023002"/>
    </source>
</evidence>
<accession>A0AA86SWJ6</accession>
<dbReference type="Gramene" id="rna-AYBTSS11_LOCUS15361">
    <property type="protein sequence ID" value="CAJ1952561.1"/>
    <property type="gene ID" value="gene-AYBTSS11_LOCUS15361"/>
</dbReference>
<reference evidence="8" key="1">
    <citation type="submission" date="2023-10" db="EMBL/GenBank/DDBJ databases">
        <authorList>
            <person name="Domelevo Entfellner J.-B."/>
        </authorList>
    </citation>
    <scope>NUCLEOTIDE SEQUENCE</scope>
</reference>
<keyword evidence="7" id="KW-0503">Monooxygenase</keyword>
<comment type="cofactor">
    <cofactor evidence="1">
        <name>heme</name>
        <dbReference type="ChEBI" id="CHEBI:30413"/>
    </cofactor>
</comment>
<keyword evidence="9" id="KW-1185">Reference proteome</keyword>
<dbReference type="InterPro" id="IPR036396">
    <property type="entry name" value="Cyt_P450_sf"/>
</dbReference>
<evidence type="ECO:0000256" key="4">
    <source>
        <dbReference type="ARBA" id="ARBA00022723"/>
    </source>
</evidence>
<protein>
    <recommendedName>
        <fullName evidence="10">Cytochrome P450</fullName>
    </recommendedName>
</protein>
<dbReference type="AlphaFoldDB" id="A0AA86SWJ6"/>
<keyword evidence="3" id="KW-0349">Heme</keyword>
<dbReference type="GO" id="GO:0005506">
    <property type="term" value="F:iron ion binding"/>
    <property type="evidence" value="ECO:0007669"/>
    <property type="project" value="InterPro"/>
</dbReference>
<keyword evidence="6" id="KW-0408">Iron</keyword>
<evidence type="ECO:0000313" key="8">
    <source>
        <dbReference type="EMBL" id="CAJ1952561.1"/>
    </source>
</evidence>